<dbReference type="STRING" id="1526571.AT746_15975"/>
<feature type="coiled-coil region" evidence="1">
    <location>
        <begin position="215"/>
        <end position="259"/>
    </location>
</feature>
<dbReference type="Pfam" id="PF05359">
    <property type="entry name" value="DUF748"/>
    <property type="match status" value="1"/>
</dbReference>
<dbReference type="OrthoDB" id="7062138at2"/>
<dbReference type="Proteomes" id="UP000068447">
    <property type="component" value="Chromosome"/>
</dbReference>
<name>A0A0U3B307_9ALTE</name>
<dbReference type="RefSeq" id="WP_062482280.1">
    <property type="nucleotide sequence ID" value="NZ_CP013650.1"/>
</dbReference>
<dbReference type="EMBL" id="CP013650">
    <property type="protein sequence ID" value="ALS99608.1"/>
    <property type="molecule type" value="Genomic_DNA"/>
</dbReference>
<evidence type="ECO:0000256" key="1">
    <source>
        <dbReference type="SAM" id="Coils"/>
    </source>
</evidence>
<dbReference type="AlphaFoldDB" id="A0A0U3B307"/>
<gene>
    <name evidence="2" type="ORF">AT746_15975</name>
</gene>
<dbReference type="InterPro" id="IPR008023">
    <property type="entry name" value="DUF748"/>
</dbReference>
<sequence>MKKLLIGMVIVIALIAAGVMYMASNLDELIRTQMETQGSKAFQTEVTVDSVAVALREGSITIAGFNVPNPQGYSDNSAFSLGEISLDLQVSTQEPYTVESLIVDKPTVLYEVDSAGKANLTVLKNNLQAMLPEQQQRTEETGPSPLVAVKNISVRDTRLIIDFESMDLQGLNIEELQLDKKRYEVTLPTFSSDPVGVPNGLPADQVGKAILDSMLSNLTRQAKQKAKDVLEAKAKEKLKEKVDEKKDELTEKAKDKIKDLFKKGS</sequence>
<evidence type="ECO:0000313" key="3">
    <source>
        <dbReference type="Proteomes" id="UP000068447"/>
    </source>
</evidence>
<protein>
    <recommendedName>
        <fullName evidence="4">AsmA domain-containing protein</fullName>
    </recommendedName>
</protein>
<organism evidence="2 3">
    <name type="scientific">Lacimicrobium alkaliphilum</name>
    <dbReference type="NCBI Taxonomy" id="1526571"/>
    <lineage>
        <taxon>Bacteria</taxon>
        <taxon>Pseudomonadati</taxon>
        <taxon>Pseudomonadota</taxon>
        <taxon>Gammaproteobacteria</taxon>
        <taxon>Alteromonadales</taxon>
        <taxon>Alteromonadaceae</taxon>
        <taxon>Lacimicrobium</taxon>
    </lineage>
</organism>
<reference evidence="2 3" key="1">
    <citation type="submission" date="2015-12" db="EMBL/GenBank/DDBJ databases">
        <title>Complete genome of Lacimicrobium alkaliphilum KCTC 32984.</title>
        <authorList>
            <person name="Kim S.-G."/>
            <person name="Lee Y.-J."/>
        </authorList>
    </citation>
    <scope>NUCLEOTIDE SEQUENCE [LARGE SCALE GENOMIC DNA]</scope>
    <source>
        <strain evidence="2 3">YelD216</strain>
    </source>
</reference>
<accession>A0A0U3B307</accession>
<keyword evidence="3" id="KW-1185">Reference proteome</keyword>
<proteinExistence type="predicted"/>
<evidence type="ECO:0008006" key="4">
    <source>
        <dbReference type="Google" id="ProtNLM"/>
    </source>
</evidence>
<dbReference type="KEGG" id="lal:AT746_15975"/>
<keyword evidence="1" id="KW-0175">Coiled coil</keyword>
<evidence type="ECO:0000313" key="2">
    <source>
        <dbReference type="EMBL" id="ALS99608.1"/>
    </source>
</evidence>